<protein>
    <submittedName>
        <fullName evidence="1">Uncharacterized protein</fullName>
    </submittedName>
</protein>
<dbReference type="Proteomes" id="UP000245119">
    <property type="component" value="Linkage Group LG14"/>
</dbReference>
<gene>
    <name evidence="1" type="ORF">C0Q70_21535</name>
</gene>
<keyword evidence="2" id="KW-1185">Reference proteome</keyword>
<dbReference type="AlphaFoldDB" id="A0A2T7NCS6"/>
<accession>A0A2T7NCS6</accession>
<dbReference type="EMBL" id="PZQS01000014">
    <property type="protein sequence ID" value="PVD18976.1"/>
    <property type="molecule type" value="Genomic_DNA"/>
</dbReference>
<evidence type="ECO:0000313" key="2">
    <source>
        <dbReference type="Proteomes" id="UP000245119"/>
    </source>
</evidence>
<comment type="caution">
    <text evidence="1">The sequence shown here is derived from an EMBL/GenBank/DDBJ whole genome shotgun (WGS) entry which is preliminary data.</text>
</comment>
<sequence length="88" mass="9580">MLEVLDCATARCEHPPNTSHLHSQRDITHRAGVVLPAAAGLLHASLTFTAPGAAEDVYSGSEVDAWKRLPGHETHRQIPGTLKLYFHC</sequence>
<name>A0A2T7NCS6_POMCA</name>
<evidence type="ECO:0000313" key="1">
    <source>
        <dbReference type="EMBL" id="PVD18976.1"/>
    </source>
</evidence>
<proteinExistence type="predicted"/>
<organism evidence="1 2">
    <name type="scientific">Pomacea canaliculata</name>
    <name type="common">Golden apple snail</name>
    <dbReference type="NCBI Taxonomy" id="400727"/>
    <lineage>
        <taxon>Eukaryota</taxon>
        <taxon>Metazoa</taxon>
        <taxon>Spiralia</taxon>
        <taxon>Lophotrochozoa</taxon>
        <taxon>Mollusca</taxon>
        <taxon>Gastropoda</taxon>
        <taxon>Caenogastropoda</taxon>
        <taxon>Architaenioglossa</taxon>
        <taxon>Ampullarioidea</taxon>
        <taxon>Ampullariidae</taxon>
        <taxon>Pomacea</taxon>
    </lineage>
</organism>
<reference evidence="1 2" key="1">
    <citation type="submission" date="2018-04" db="EMBL/GenBank/DDBJ databases">
        <title>The genome of golden apple snail Pomacea canaliculata provides insight into stress tolerance and invasive adaptation.</title>
        <authorList>
            <person name="Liu C."/>
            <person name="Liu B."/>
            <person name="Ren Y."/>
            <person name="Zhang Y."/>
            <person name="Wang H."/>
            <person name="Li S."/>
            <person name="Jiang F."/>
            <person name="Yin L."/>
            <person name="Zhang G."/>
            <person name="Qian W."/>
            <person name="Fan W."/>
        </authorList>
    </citation>
    <scope>NUCLEOTIDE SEQUENCE [LARGE SCALE GENOMIC DNA]</scope>
    <source>
        <strain evidence="1">SZHN2017</strain>
        <tissue evidence="1">Muscle</tissue>
    </source>
</reference>